<keyword evidence="9" id="KW-0408">Iron</keyword>
<organism evidence="14 15">
    <name type="scientific">Roseimicrobium gellanilyticum</name>
    <dbReference type="NCBI Taxonomy" id="748857"/>
    <lineage>
        <taxon>Bacteria</taxon>
        <taxon>Pseudomonadati</taxon>
        <taxon>Verrucomicrobiota</taxon>
        <taxon>Verrucomicrobiia</taxon>
        <taxon>Verrucomicrobiales</taxon>
        <taxon>Verrucomicrobiaceae</taxon>
        <taxon>Roseimicrobium</taxon>
    </lineage>
</organism>
<dbReference type="InterPro" id="IPR005273">
    <property type="entry name" value="Ura-DNA_glyco_family4"/>
</dbReference>
<name>A0A366HQ21_9BACT</name>
<dbReference type="SMART" id="SM00987">
    <property type="entry name" value="UreE_C"/>
    <property type="match status" value="1"/>
</dbReference>
<evidence type="ECO:0000256" key="12">
    <source>
        <dbReference type="SAM" id="MobiDB-lite"/>
    </source>
</evidence>
<dbReference type="SUPFAM" id="SSF52141">
    <property type="entry name" value="Uracil-DNA glycosylase-like"/>
    <property type="match status" value="1"/>
</dbReference>
<evidence type="ECO:0000256" key="7">
    <source>
        <dbReference type="ARBA" id="ARBA00022763"/>
    </source>
</evidence>
<protein>
    <recommendedName>
        <fullName evidence="4">Type-4 uracil-DNA glycosylase</fullName>
        <ecNumber evidence="3">3.2.2.27</ecNumber>
    </recommendedName>
</protein>
<evidence type="ECO:0000256" key="10">
    <source>
        <dbReference type="ARBA" id="ARBA00023014"/>
    </source>
</evidence>
<feature type="compositionally biased region" description="Polar residues" evidence="12">
    <location>
        <begin position="92"/>
        <end position="102"/>
    </location>
</feature>
<dbReference type="EMBL" id="QNRR01000002">
    <property type="protein sequence ID" value="RBP45742.1"/>
    <property type="molecule type" value="Genomic_DNA"/>
</dbReference>
<dbReference type="OrthoDB" id="5290748at2"/>
<dbReference type="GO" id="GO:0051539">
    <property type="term" value="F:4 iron, 4 sulfur cluster binding"/>
    <property type="evidence" value="ECO:0007669"/>
    <property type="project" value="UniProtKB-KW"/>
</dbReference>
<gene>
    <name evidence="14" type="ORF">DES53_102124</name>
</gene>
<dbReference type="InterPro" id="IPR005122">
    <property type="entry name" value="Uracil-DNA_glycosylase-like"/>
</dbReference>
<dbReference type="AlphaFoldDB" id="A0A366HQ21"/>
<dbReference type="Pfam" id="PF03167">
    <property type="entry name" value="UDG"/>
    <property type="match status" value="1"/>
</dbReference>
<sequence length="318" mass="34303">MPAPNPLLQEYLSQLAARGVTHVGLTDEARAVLATVQGARQQQVTPPATAGRTATPGIASSSPPSSFRTPQPADTPSAPRPSPAGTPLHPTQPVSPGSSASPARSKRELLDELAREAEGGKQARELGTLRDIMVFAVGNPDSDIMFIGEAPGAEEEKQREPFVGPAGQLLTKIIQAMGLRRSEVYISNVCKFRPKIDDGRMQGSKNRAPTTGEMLACQPYIMAEINIIKPRVIVCLGATASTGLGIEGTVGRLRGRVQEWRGHPLVVTYHPSYLLRREAEDGGGLAEKRLVWEDMMRVMEIVGLPISDKQRAYFSRAR</sequence>
<evidence type="ECO:0000256" key="1">
    <source>
        <dbReference type="ARBA" id="ARBA00001400"/>
    </source>
</evidence>
<keyword evidence="5" id="KW-0004">4Fe-4S</keyword>
<evidence type="ECO:0000256" key="4">
    <source>
        <dbReference type="ARBA" id="ARBA00019403"/>
    </source>
</evidence>
<comment type="caution">
    <text evidence="14">The sequence shown here is derived from an EMBL/GenBank/DDBJ whole genome shotgun (WGS) entry which is preliminary data.</text>
</comment>
<dbReference type="GO" id="GO:0006281">
    <property type="term" value="P:DNA repair"/>
    <property type="evidence" value="ECO:0007669"/>
    <property type="project" value="UniProtKB-KW"/>
</dbReference>
<dbReference type="InterPro" id="IPR051536">
    <property type="entry name" value="UDG_Type-4/5"/>
</dbReference>
<keyword evidence="7" id="KW-0227">DNA damage</keyword>
<evidence type="ECO:0000313" key="15">
    <source>
        <dbReference type="Proteomes" id="UP000253426"/>
    </source>
</evidence>
<dbReference type="GO" id="GO:0004844">
    <property type="term" value="F:uracil DNA N-glycosylase activity"/>
    <property type="evidence" value="ECO:0007669"/>
    <property type="project" value="UniProtKB-EC"/>
</dbReference>
<evidence type="ECO:0000313" key="14">
    <source>
        <dbReference type="EMBL" id="RBP45742.1"/>
    </source>
</evidence>
<dbReference type="Gene3D" id="3.40.470.10">
    <property type="entry name" value="Uracil-DNA glycosylase-like domain"/>
    <property type="match status" value="1"/>
</dbReference>
<keyword evidence="11" id="KW-0234">DNA repair</keyword>
<evidence type="ECO:0000256" key="2">
    <source>
        <dbReference type="ARBA" id="ARBA00006521"/>
    </source>
</evidence>
<comment type="similarity">
    <text evidence="2">Belongs to the uracil-DNA glycosylase (UDG) superfamily. Type 4 (UDGa) family.</text>
</comment>
<proteinExistence type="inferred from homology"/>
<evidence type="ECO:0000256" key="9">
    <source>
        <dbReference type="ARBA" id="ARBA00023004"/>
    </source>
</evidence>
<feature type="compositionally biased region" description="Low complexity" evidence="12">
    <location>
        <begin position="45"/>
        <end position="59"/>
    </location>
</feature>
<accession>A0A366HQ21</accession>
<dbReference type="InterPro" id="IPR036895">
    <property type="entry name" value="Uracil-DNA_glycosylase-like_sf"/>
</dbReference>
<keyword evidence="6" id="KW-0479">Metal-binding</keyword>
<feature type="compositionally biased region" description="Polar residues" evidence="12">
    <location>
        <begin position="60"/>
        <end position="74"/>
    </location>
</feature>
<evidence type="ECO:0000259" key="13">
    <source>
        <dbReference type="SMART" id="SM00986"/>
    </source>
</evidence>
<dbReference type="GO" id="GO:0046872">
    <property type="term" value="F:metal ion binding"/>
    <property type="evidence" value="ECO:0007669"/>
    <property type="project" value="UniProtKB-KW"/>
</dbReference>
<keyword evidence="8" id="KW-0378">Hydrolase</keyword>
<feature type="domain" description="Uracil-DNA glycosylase-like" evidence="13">
    <location>
        <begin position="135"/>
        <end position="296"/>
    </location>
</feature>
<dbReference type="EC" id="3.2.2.27" evidence="3"/>
<dbReference type="SMART" id="SM00986">
    <property type="entry name" value="UDG"/>
    <property type="match status" value="1"/>
</dbReference>
<evidence type="ECO:0000256" key="11">
    <source>
        <dbReference type="ARBA" id="ARBA00023204"/>
    </source>
</evidence>
<keyword evidence="15" id="KW-1185">Reference proteome</keyword>
<keyword evidence="10" id="KW-0411">Iron-sulfur</keyword>
<dbReference type="PANTHER" id="PTHR33693:SF1">
    <property type="entry name" value="TYPE-4 URACIL-DNA GLYCOSYLASE"/>
    <property type="match status" value="1"/>
</dbReference>
<dbReference type="NCBIfam" id="TIGR00758">
    <property type="entry name" value="UDG_fam4"/>
    <property type="match status" value="1"/>
</dbReference>
<evidence type="ECO:0000256" key="6">
    <source>
        <dbReference type="ARBA" id="ARBA00022723"/>
    </source>
</evidence>
<dbReference type="RefSeq" id="WP_113957317.1">
    <property type="nucleotide sequence ID" value="NZ_QNRR01000002.1"/>
</dbReference>
<dbReference type="CDD" id="cd10030">
    <property type="entry name" value="UDG-F4_TTUDGA_SPO1dp_like"/>
    <property type="match status" value="1"/>
</dbReference>
<evidence type="ECO:0000256" key="3">
    <source>
        <dbReference type="ARBA" id="ARBA00012030"/>
    </source>
</evidence>
<feature type="region of interest" description="Disordered" evidence="12">
    <location>
        <begin position="38"/>
        <end position="107"/>
    </location>
</feature>
<dbReference type="PANTHER" id="PTHR33693">
    <property type="entry name" value="TYPE-5 URACIL-DNA GLYCOSYLASE"/>
    <property type="match status" value="1"/>
</dbReference>
<evidence type="ECO:0000256" key="8">
    <source>
        <dbReference type="ARBA" id="ARBA00022801"/>
    </source>
</evidence>
<reference evidence="14 15" key="1">
    <citation type="submission" date="2018-06" db="EMBL/GenBank/DDBJ databases">
        <title>Genomic Encyclopedia of Type Strains, Phase IV (KMG-IV): sequencing the most valuable type-strain genomes for metagenomic binning, comparative biology and taxonomic classification.</title>
        <authorList>
            <person name="Goeker M."/>
        </authorList>
    </citation>
    <scope>NUCLEOTIDE SEQUENCE [LARGE SCALE GENOMIC DNA]</scope>
    <source>
        <strain evidence="14 15">DSM 25532</strain>
    </source>
</reference>
<comment type="catalytic activity">
    <reaction evidence="1">
        <text>Hydrolyzes single-stranded DNA or mismatched double-stranded DNA and polynucleotides, releasing free uracil.</text>
        <dbReference type="EC" id="3.2.2.27"/>
    </reaction>
</comment>
<evidence type="ECO:0000256" key="5">
    <source>
        <dbReference type="ARBA" id="ARBA00022485"/>
    </source>
</evidence>
<dbReference type="Proteomes" id="UP000253426">
    <property type="component" value="Unassembled WGS sequence"/>
</dbReference>